<dbReference type="AlphaFoldDB" id="A0A2N0U476"/>
<reference evidence="1 2" key="1">
    <citation type="submission" date="2015-10" db="EMBL/GenBank/DDBJ databases">
        <title>Draft genome sequence of Salegentibacter salinarum KCTC 12975.</title>
        <authorList>
            <person name="Lin W."/>
            <person name="Zheng Q."/>
        </authorList>
    </citation>
    <scope>NUCLEOTIDE SEQUENCE [LARGE SCALE GENOMIC DNA]</scope>
    <source>
        <strain evidence="1 2">KCTC 12975</strain>
    </source>
</reference>
<gene>
    <name evidence="1" type="ORF">APR41_02195</name>
</gene>
<evidence type="ECO:0000313" key="2">
    <source>
        <dbReference type="Proteomes" id="UP000232673"/>
    </source>
</evidence>
<comment type="caution">
    <text evidence="1">The sequence shown here is derived from an EMBL/GenBank/DDBJ whole genome shotgun (WGS) entry which is preliminary data.</text>
</comment>
<organism evidence="1 2">
    <name type="scientific">Salegentibacter salinarum</name>
    <dbReference type="NCBI Taxonomy" id="447422"/>
    <lineage>
        <taxon>Bacteria</taxon>
        <taxon>Pseudomonadati</taxon>
        <taxon>Bacteroidota</taxon>
        <taxon>Flavobacteriia</taxon>
        <taxon>Flavobacteriales</taxon>
        <taxon>Flavobacteriaceae</taxon>
        <taxon>Salegentibacter</taxon>
    </lineage>
</organism>
<dbReference type="Proteomes" id="UP000232673">
    <property type="component" value="Unassembled WGS sequence"/>
</dbReference>
<sequence length="135" mass="15034">MPARPEKIYSQLVIILKDGREEKEKKAIPNIQSAKAENKSLDLSNIDNLAKISANNSVIKLYKNGLEKALLSLEKTQDQKAVALGKYENQDDNVVLVKKVVTTFSFCNPKLNTRQERTETFVLSKDGSKVLGVVS</sequence>
<dbReference type="OrthoDB" id="1452303at2"/>
<name>A0A2N0U476_9FLAO</name>
<proteinExistence type="predicted"/>
<accession>A0A2N0U476</accession>
<dbReference type="RefSeq" id="WP_079711285.1">
    <property type="nucleotide sequence ID" value="NZ_FUZC01000001.1"/>
</dbReference>
<protein>
    <submittedName>
        <fullName evidence="1">Uncharacterized protein</fullName>
    </submittedName>
</protein>
<keyword evidence="2" id="KW-1185">Reference proteome</keyword>
<dbReference type="EMBL" id="LKTS01000001">
    <property type="protein sequence ID" value="PKD21812.1"/>
    <property type="molecule type" value="Genomic_DNA"/>
</dbReference>
<evidence type="ECO:0000313" key="1">
    <source>
        <dbReference type="EMBL" id="PKD21812.1"/>
    </source>
</evidence>